<dbReference type="InterPro" id="IPR004435">
    <property type="entry name" value="MobB_dom"/>
</dbReference>
<dbReference type="InterPro" id="IPR052539">
    <property type="entry name" value="MGD_biosynthesis_adapter"/>
</dbReference>
<dbReference type="Gene3D" id="3.40.50.300">
    <property type="entry name" value="P-loop containing nucleotide triphosphate hydrolases"/>
    <property type="match status" value="1"/>
</dbReference>
<dbReference type="AlphaFoldDB" id="A0A839IX69"/>
<accession>A0A839IX69</accession>
<reference evidence="2 3" key="1">
    <citation type="submission" date="2020-08" db="EMBL/GenBank/DDBJ databases">
        <title>Oceanospirillum sp. nov. isolated from marine sediment.</title>
        <authorList>
            <person name="Ji X."/>
        </authorList>
    </citation>
    <scope>NUCLEOTIDE SEQUENCE [LARGE SCALE GENOMIC DNA]</scope>
    <source>
        <strain evidence="2 3">D5</strain>
    </source>
</reference>
<protein>
    <submittedName>
        <fullName evidence="2">Molybdopterin-guanine dinucleotide biosynthesis protein B</fullName>
    </submittedName>
</protein>
<dbReference type="SUPFAM" id="SSF52540">
    <property type="entry name" value="P-loop containing nucleoside triphosphate hydrolases"/>
    <property type="match status" value="1"/>
</dbReference>
<dbReference type="Pfam" id="PF03205">
    <property type="entry name" value="MobB"/>
    <property type="match status" value="1"/>
</dbReference>
<dbReference type="PANTHER" id="PTHR40072:SF1">
    <property type="entry name" value="MOLYBDOPTERIN-GUANINE DINUCLEOTIDE BIOSYNTHESIS ADAPTER PROTEIN"/>
    <property type="match status" value="1"/>
</dbReference>
<dbReference type="GO" id="GO:0005525">
    <property type="term" value="F:GTP binding"/>
    <property type="evidence" value="ECO:0007669"/>
    <property type="project" value="InterPro"/>
</dbReference>
<comment type="caution">
    <text evidence="2">The sequence shown here is derived from an EMBL/GenBank/DDBJ whole genome shotgun (WGS) entry which is preliminary data.</text>
</comment>
<proteinExistence type="predicted"/>
<dbReference type="EMBL" id="JACJFM010000042">
    <property type="protein sequence ID" value="MBB1489049.1"/>
    <property type="molecule type" value="Genomic_DNA"/>
</dbReference>
<dbReference type="GO" id="GO:0006777">
    <property type="term" value="P:Mo-molybdopterin cofactor biosynthetic process"/>
    <property type="evidence" value="ECO:0007669"/>
    <property type="project" value="InterPro"/>
</dbReference>
<feature type="domain" description="Molybdopterin-guanine dinucleotide biosynthesis protein B (MobB)" evidence="1">
    <location>
        <begin position="8"/>
        <end position="141"/>
    </location>
</feature>
<dbReference type="PANTHER" id="PTHR40072">
    <property type="entry name" value="MOLYBDOPTERIN-GUANINE DINUCLEOTIDE BIOSYNTHESIS ADAPTER PROTEIN-RELATED"/>
    <property type="match status" value="1"/>
</dbReference>
<evidence type="ECO:0000313" key="2">
    <source>
        <dbReference type="EMBL" id="MBB1489049.1"/>
    </source>
</evidence>
<dbReference type="NCBIfam" id="TIGR00176">
    <property type="entry name" value="mobB"/>
    <property type="match status" value="1"/>
</dbReference>
<dbReference type="InterPro" id="IPR027417">
    <property type="entry name" value="P-loop_NTPase"/>
</dbReference>
<evidence type="ECO:0000313" key="3">
    <source>
        <dbReference type="Proteomes" id="UP000565262"/>
    </source>
</evidence>
<dbReference type="RefSeq" id="WP_182810820.1">
    <property type="nucleotide sequence ID" value="NZ_JACJFM010000042.1"/>
</dbReference>
<gene>
    <name evidence="2" type="primary">mobB</name>
    <name evidence="2" type="ORF">H4O21_20790</name>
</gene>
<evidence type="ECO:0000259" key="1">
    <source>
        <dbReference type="Pfam" id="PF03205"/>
    </source>
</evidence>
<name>A0A839IX69_9GAMM</name>
<dbReference type="CDD" id="cd03116">
    <property type="entry name" value="MobB"/>
    <property type="match status" value="1"/>
</dbReference>
<keyword evidence="3" id="KW-1185">Reference proteome</keyword>
<sequence length="199" mass="22373">MSDFQRPVLGFTAWSGTGKTTLLKKLLPILKERGIRLAVVKHAHHNFETDIPGKDSYELRKAGAAPILISSSRRMAMMLDYDQEAEPVLADMIDYLPLHKIDAVLVEGFKQESFPKIELHRPAVAKPLICPHDPDIIALATEGCLVPEDVSLSDKHLDRIVLCNPGKERILPLLDLNNTDQLADFVVEQITRQKRAFYI</sequence>
<dbReference type="Proteomes" id="UP000565262">
    <property type="component" value="Unassembled WGS sequence"/>
</dbReference>
<organism evidence="2 3">
    <name type="scientific">Oceanospirillum sediminis</name>
    <dbReference type="NCBI Taxonomy" id="2760088"/>
    <lineage>
        <taxon>Bacteria</taxon>
        <taxon>Pseudomonadati</taxon>
        <taxon>Pseudomonadota</taxon>
        <taxon>Gammaproteobacteria</taxon>
        <taxon>Oceanospirillales</taxon>
        <taxon>Oceanospirillaceae</taxon>
        <taxon>Oceanospirillum</taxon>
    </lineage>
</organism>